<dbReference type="AlphaFoldDB" id="A0A2G1QH03"/>
<evidence type="ECO:0000313" key="1">
    <source>
        <dbReference type="EMBL" id="PHP64792.1"/>
    </source>
</evidence>
<name>A0A2G1QH03_9HYPH</name>
<dbReference type="GO" id="GO:0006313">
    <property type="term" value="P:DNA transposition"/>
    <property type="evidence" value="ECO:0007669"/>
    <property type="project" value="InterPro"/>
</dbReference>
<comment type="caution">
    <text evidence="1">The sequence shown here is derived from an EMBL/GenBank/DDBJ whole genome shotgun (WGS) entry which is preliminary data.</text>
</comment>
<dbReference type="InterPro" id="IPR002514">
    <property type="entry name" value="Transposase_8"/>
</dbReference>
<dbReference type="OrthoDB" id="9809060at2"/>
<dbReference type="EMBL" id="PDVP01000023">
    <property type="protein sequence ID" value="PHP64792.1"/>
    <property type="molecule type" value="Genomic_DNA"/>
</dbReference>
<dbReference type="PANTHER" id="PTHR33609">
    <property type="entry name" value="LOW CALCIUM RESPONSE LOCUS PROTEIN S"/>
    <property type="match status" value="1"/>
</dbReference>
<protein>
    <recommendedName>
        <fullName evidence="3">IS3 family transposase</fullName>
    </recommendedName>
</protein>
<dbReference type="InterPro" id="IPR009057">
    <property type="entry name" value="Homeodomain-like_sf"/>
</dbReference>
<dbReference type="Proteomes" id="UP000221168">
    <property type="component" value="Unassembled WGS sequence"/>
</dbReference>
<dbReference type="InterPro" id="IPR052546">
    <property type="entry name" value="Transposase_8_domain"/>
</dbReference>
<dbReference type="GO" id="GO:0004803">
    <property type="term" value="F:transposase activity"/>
    <property type="evidence" value="ECO:0007669"/>
    <property type="project" value="InterPro"/>
</dbReference>
<accession>A0A2G1QH03</accession>
<dbReference type="Pfam" id="PF01527">
    <property type="entry name" value="HTH_Tnp_1"/>
    <property type="match status" value="1"/>
</dbReference>
<dbReference type="SUPFAM" id="SSF46689">
    <property type="entry name" value="Homeodomain-like"/>
    <property type="match status" value="1"/>
</dbReference>
<keyword evidence="2" id="KW-1185">Reference proteome</keyword>
<dbReference type="PANTHER" id="PTHR33609:SF1">
    <property type="entry name" value="TRANSPOSASE"/>
    <property type="match status" value="1"/>
</dbReference>
<organism evidence="1 2">
    <name type="scientific">Zhengella mangrovi</name>
    <dbReference type="NCBI Taxonomy" id="1982044"/>
    <lineage>
        <taxon>Bacteria</taxon>
        <taxon>Pseudomonadati</taxon>
        <taxon>Pseudomonadota</taxon>
        <taxon>Alphaproteobacteria</taxon>
        <taxon>Hyphomicrobiales</taxon>
        <taxon>Notoacmeibacteraceae</taxon>
        <taxon>Zhengella</taxon>
    </lineage>
</organism>
<evidence type="ECO:0000313" key="2">
    <source>
        <dbReference type="Proteomes" id="UP000221168"/>
    </source>
</evidence>
<gene>
    <name evidence="1" type="ORF">CSC94_22600</name>
</gene>
<dbReference type="GO" id="GO:0003677">
    <property type="term" value="F:DNA binding"/>
    <property type="evidence" value="ECO:0007669"/>
    <property type="project" value="InterPro"/>
</dbReference>
<evidence type="ECO:0008006" key="3">
    <source>
        <dbReference type="Google" id="ProtNLM"/>
    </source>
</evidence>
<sequence>MKKSKFSETQIAFILLQADEGTPVFEVCRKPGISDATFYFWRKRYGGMPRATFNR</sequence>
<reference evidence="1 2" key="1">
    <citation type="submission" date="2017-10" db="EMBL/GenBank/DDBJ databases">
        <title>Sedimentibacterium mangrovi gen. nov., sp. nov., a novel member of family Phyllobacteriacea isolated from mangrove sediment.</title>
        <authorList>
            <person name="Liao H."/>
            <person name="Tian Y."/>
        </authorList>
    </citation>
    <scope>NUCLEOTIDE SEQUENCE [LARGE SCALE GENOMIC DNA]</scope>
    <source>
        <strain evidence="1 2">X9-2-2</strain>
    </source>
</reference>
<proteinExistence type="predicted"/>